<keyword evidence="3" id="KW-1185">Reference proteome</keyword>
<dbReference type="RefSeq" id="WP_259054533.1">
    <property type="nucleotide sequence ID" value="NZ_JANUCT010000005.1"/>
</dbReference>
<gene>
    <name evidence="2" type="ORF">J2T55_000935</name>
</gene>
<reference evidence="2" key="1">
    <citation type="submission" date="2022-08" db="EMBL/GenBank/DDBJ databases">
        <title>Genomic Encyclopedia of Type Strains, Phase III (KMG-III): the genomes of soil and plant-associated and newly described type strains.</title>
        <authorList>
            <person name="Whitman W."/>
        </authorList>
    </citation>
    <scope>NUCLEOTIDE SEQUENCE</scope>
    <source>
        <strain evidence="2">HMT 1</strain>
    </source>
</reference>
<name>A0AAE3HM05_9GAMM</name>
<keyword evidence="1" id="KW-0812">Transmembrane</keyword>
<dbReference type="EMBL" id="JANUCT010000005">
    <property type="protein sequence ID" value="MCS3902927.1"/>
    <property type="molecule type" value="Genomic_DNA"/>
</dbReference>
<dbReference type="Proteomes" id="UP001204445">
    <property type="component" value="Unassembled WGS sequence"/>
</dbReference>
<comment type="caution">
    <text evidence="2">The sequence shown here is derived from an EMBL/GenBank/DDBJ whole genome shotgun (WGS) entry which is preliminary data.</text>
</comment>
<accession>A0AAE3HM05</accession>
<keyword evidence="1" id="KW-1133">Transmembrane helix</keyword>
<evidence type="ECO:0000313" key="2">
    <source>
        <dbReference type="EMBL" id="MCS3902927.1"/>
    </source>
</evidence>
<organism evidence="2 3">
    <name type="scientific">Methylohalomonas lacus</name>
    <dbReference type="NCBI Taxonomy" id="398773"/>
    <lineage>
        <taxon>Bacteria</taxon>
        <taxon>Pseudomonadati</taxon>
        <taxon>Pseudomonadota</taxon>
        <taxon>Gammaproteobacteria</taxon>
        <taxon>Methylohalomonadales</taxon>
        <taxon>Methylohalomonadaceae</taxon>
        <taxon>Methylohalomonas</taxon>
    </lineage>
</organism>
<evidence type="ECO:0000256" key="1">
    <source>
        <dbReference type="SAM" id="Phobius"/>
    </source>
</evidence>
<protein>
    <submittedName>
        <fullName evidence="2">Uncharacterized protein</fullName>
    </submittedName>
</protein>
<proteinExistence type="predicted"/>
<keyword evidence="1" id="KW-0472">Membrane</keyword>
<sequence length="80" mass="8257">MNSPALLQQLRPHLPWLAAAVAALVVLLAELVLADKPAPALAGGFASHALIAIVAVLAPLLLARTIGRLLPAEPAERDVD</sequence>
<dbReference type="AlphaFoldDB" id="A0AAE3HM05"/>
<evidence type="ECO:0000313" key="3">
    <source>
        <dbReference type="Proteomes" id="UP001204445"/>
    </source>
</evidence>
<feature type="transmembrane region" description="Helical" evidence="1">
    <location>
        <begin position="44"/>
        <end position="63"/>
    </location>
</feature>